<dbReference type="InterPro" id="IPR032675">
    <property type="entry name" value="LRR_dom_sf"/>
</dbReference>
<name>A0A3P3YDB5_PLABS</name>
<evidence type="ECO:0000256" key="2">
    <source>
        <dbReference type="ARBA" id="ARBA00008017"/>
    </source>
</evidence>
<evidence type="ECO:0000313" key="10">
    <source>
        <dbReference type="Proteomes" id="UP000290189"/>
    </source>
</evidence>
<protein>
    <recommendedName>
        <fullName evidence="8">Mechanosensitive ion channel MscS domain-containing protein</fullName>
    </recommendedName>
</protein>
<dbReference type="InterPro" id="IPR001611">
    <property type="entry name" value="Leu-rich_rpt"/>
</dbReference>
<dbReference type="GO" id="GO:0005886">
    <property type="term" value="C:plasma membrane"/>
    <property type="evidence" value="ECO:0007669"/>
    <property type="project" value="TreeGrafter"/>
</dbReference>
<keyword evidence="9" id="KW-0496">Mitochondrion</keyword>
<evidence type="ECO:0000256" key="7">
    <source>
        <dbReference type="SAM" id="Phobius"/>
    </source>
</evidence>
<gene>
    <name evidence="9" type="ORF">PLBR_LOCUS5373</name>
</gene>
<dbReference type="InterPro" id="IPR010920">
    <property type="entry name" value="LSM_dom_sf"/>
</dbReference>
<dbReference type="PANTHER" id="PTHR31618:SF1">
    <property type="entry name" value="EF-HAND DOMAIN-CONTAINING PROTEIN"/>
    <property type="match status" value="1"/>
</dbReference>
<keyword evidence="4 7" id="KW-1133">Transmembrane helix</keyword>
<feature type="transmembrane region" description="Helical" evidence="7">
    <location>
        <begin position="403"/>
        <end position="425"/>
    </location>
</feature>
<keyword evidence="5 7" id="KW-0472">Membrane</keyword>
<feature type="domain" description="Mechanosensitive ion channel MscS" evidence="8">
    <location>
        <begin position="760"/>
        <end position="822"/>
    </location>
</feature>
<dbReference type="GO" id="GO:0008381">
    <property type="term" value="F:mechanosensitive monoatomic ion channel activity"/>
    <property type="evidence" value="ECO:0007669"/>
    <property type="project" value="TreeGrafter"/>
</dbReference>
<evidence type="ECO:0000256" key="4">
    <source>
        <dbReference type="ARBA" id="ARBA00022989"/>
    </source>
</evidence>
<feature type="transmembrane region" description="Helical" evidence="7">
    <location>
        <begin position="743"/>
        <end position="768"/>
    </location>
</feature>
<evidence type="ECO:0000259" key="8">
    <source>
        <dbReference type="Pfam" id="PF00924"/>
    </source>
</evidence>
<feature type="transmembrane region" description="Helical" evidence="7">
    <location>
        <begin position="431"/>
        <end position="456"/>
    </location>
</feature>
<keyword evidence="3 7" id="KW-0812">Transmembrane</keyword>
<geneLocation type="mitochondrion" evidence="9"/>
<dbReference type="InterPro" id="IPR023408">
    <property type="entry name" value="MscS_beta-dom_sf"/>
</dbReference>
<dbReference type="SUPFAM" id="SSF52047">
    <property type="entry name" value="RNI-like"/>
    <property type="match status" value="1"/>
</dbReference>
<dbReference type="Pfam" id="PF00924">
    <property type="entry name" value="MS_channel_2nd"/>
    <property type="match status" value="1"/>
</dbReference>
<accession>A0A3P3YDB5</accession>
<evidence type="ECO:0000256" key="1">
    <source>
        <dbReference type="ARBA" id="ARBA00004141"/>
    </source>
</evidence>
<feature type="region of interest" description="Disordered" evidence="6">
    <location>
        <begin position="305"/>
        <end position="331"/>
    </location>
</feature>
<feature type="compositionally biased region" description="Low complexity" evidence="6">
    <location>
        <begin position="1"/>
        <end position="25"/>
    </location>
</feature>
<dbReference type="SUPFAM" id="SSF50182">
    <property type="entry name" value="Sm-like ribonucleoproteins"/>
    <property type="match status" value="1"/>
</dbReference>
<feature type="region of interest" description="Disordered" evidence="6">
    <location>
        <begin position="1"/>
        <end position="26"/>
    </location>
</feature>
<comment type="similarity">
    <text evidence="2">Belongs to the MscS (TC 1.A.23) family.</text>
</comment>
<dbReference type="Pfam" id="PF13516">
    <property type="entry name" value="LRR_6"/>
    <property type="match status" value="2"/>
</dbReference>
<organism evidence="9 10">
    <name type="scientific">Plasmodiophora brassicae</name>
    <name type="common">Clubroot disease agent</name>
    <dbReference type="NCBI Taxonomy" id="37360"/>
    <lineage>
        <taxon>Eukaryota</taxon>
        <taxon>Sar</taxon>
        <taxon>Rhizaria</taxon>
        <taxon>Endomyxa</taxon>
        <taxon>Phytomyxea</taxon>
        <taxon>Plasmodiophorida</taxon>
        <taxon>Plasmodiophoridae</taxon>
        <taxon>Plasmodiophora</taxon>
    </lineage>
</organism>
<comment type="subcellular location">
    <subcellularLocation>
        <location evidence="1">Membrane</location>
        <topology evidence="1">Multi-pass membrane protein</topology>
    </subcellularLocation>
</comment>
<dbReference type="Gene3D" id="3.80.10.10">
    <property type="entry name" value="Ribonuclease Inhibitor"/>
    <property type="match status" value="2"/>
</dbReference>
<dbReference type="EMBL" id="OVEO01000009">
    <property type="protein sequence ID" value="SPQ98158.1"/>
    <property type="molecule type" value="Genomic_DNA"/>
</dbReference>
<evidence type="ECO:0000313" key="9">
    <source>
        <dbReference type="EMBL" id="SPQ98158.1"/>
    </source>
</evidence>
<dbReference type="AlphaFoldDB" id="A0A3P3YDB5"/>
<dbReference type="InterPro" id="IPR016688">
    <property type="entry name" value="MscS-like_plants/fungi"/>
</dbReference>
<feature type="transmembrane region" description="Helical" evidence="7">
    <location>
        <begin position="709"/>
        <end position="731"/>
    </location>
</feature>
<reference evidence="9 10" key="1">
    <citation type="submission" date="2018-03" db="EMBL/GenBank/DDBJ databases">
        <authorList>
            <person name="Fogelqvist J."/>
        </authorList>
    </citation>
    <scope>NUCLEOTIDE SEQUENCE [LARGE SCALE GENOMIC DNA]</scope>
</reference>
<dbReference type="PANTHER" id="PTHR31618">
    <property type="entry name" value="MECHANOSENSITIVE ION CHANNEL PROTEIN 5"/>
    <property type="match status" value="1"/>
</dbReference>
<evidence type="ECO:0000256" key="3">
    <source>
        <dbReference type="ARBA" id="ARBA00022692"/>
    </source>
</evidence>
<dbReference type="Gene3D" id="2.30.30.60">
    <property type="match status" value="1"/>
</dbReference>
<proteinExistence type="inferred from homology"/>
<dbReference type="SMART" id="SM00368">
    <property type="entry name" value="LRR_RI"/>
    <property type="match status" value="4"/>
</dbReference>
<feature type="transmembrane region" description="Helical" evidence="7">
    <location>
        <begin position="468"/>
        <end position="487"/>
    </location>
</feature>
<dbReference type="Proteomes" id="UP000290189">
    <property type="component" value="Unassembled WGS sequence"/>
</dbReference>
<evidence type="ECO:0000256" key="5">
    <source>
        <dbReference type="ARBA" id="ARBA00023136"/>
    </source>
</evidence>
<evidence type="ECO:0000256" key="6">
    <source>
        <dbReference type="SAM" id="MobiDB-lite"/>
    </source>
</evidence>
<sequence length="931" mass="102805">MGLSVSRRGSAAASRSGTSRSGARRAMLDFRGRKDAGMDEVLDAVDDSAPGVAVLLGDMGLTSESIRELCEFMRRRPDAISRLSLHSNVLHAADVIRLSHHLRGLVSLDLDRVSLGETGLSALGRALPQAANLCKLTLNDNRDYLSRATFCTFIDGVRLSGLTCLELNDNLIPDEEMCEIARRLNGACLEMLSLSGNRIKASGTRALAQTLSSASSRIQFLDLSRNRITADGAAALASMLVQNCVLTELDVNANPITDVGLERISEALEANSTLTMLRLPFAEAGSASDTLFKRIRHLLDRNRQLEQARQMPSSRPAVPDHYPDDSLQQPLLNTRDNATSTVTIDNDVVGDEPDVSDDSGDIERMLLSDVPREIPKTDTDYDARTDEAARDPSFIVRTLKRPLTILLITFLLLATVLVFAAPAFSFWSNPAWVWALLAAGHVVLAMLCMLIEYGVVFGLNRLGYHAGAPFKSLLGTAIFVLVIQLAWKLALMVSTTKVGALVDTTLLCIQIVVTTLMVRRALHQSIVYGWRKQRFSEQALAIVSLGRVLQRMCCSDDKDIDVVRSQLPPVATFVQQWQSLLRPLTLPMRYVRSSDSKTAVFDLNSAAVFTSPTDQPELARALFDNFVRSTAVAAPQTPKGVAGIAGWQRLFRDRKLALSAFDAMFAKYVQFDRRRPITFRLFRDALDNYMLRRDQLVSSISTFDDLTQVIDGVASFAFWLIMLYIVVTLYGGSGGELLTSLSAFLISFAFAFGTPISQTVVSIMYIFIQKPFDVGDRLRIDKDEFIVQKMNLLTTTLRSDDNSLRVVVNQQLANSPLTNLSRTSSAIVIVSVQVPIEMSAAAMRDFRTQLSNFLSMNEDQWFPVLHIFVVDCTGDKGPLSLTVRAQLRLGWDDAQQALLCRSRFVDSIRRALLANTGSKVVINPEDEEKDA</sequence>
<dbReference type="InterPro" id="IPR006685">
    <property type="entry name" value="MscS_channel_2nd"/>
</dbReference>
<dbReference type="GO" id="GO:0006820">
    <property type="term" value="P:monoatomic anion transport"/>
    <property type="evidence" value="ECO:0007669"/>
    <property type="project" value="TreeGrafter"/>
</dbReference>